<dbReference type="EMBL" id="JMIR01000001">
    <property type="protein sequence ID" value="KEO85162.1"/>
    <property type="molecule type" value="Genomic_DNA"/>
</dbReference>
<comment type="function">
    <text evidence="5">Functions as a ribosomal silencing factor. Interacts with ribosomal protein uL14 (rplN), blocking formation of intersubunit bridge B8. Prevents association of the 30S and 50S ribosomal subunits and the formation of functional ribosomes, thus repressing translation.</text>
</comment>
<sequence>MRERVLELARFAADAAADKKANDVVILDIANLSVLADYFIICSGNSNTQVQAIAGGVVEKMEKRGVHKKAMEGYDEARWILVDFGDVVVHVFRAEEREFYNLERVWGDAPQLSVV</sequence>
<evidence type="ECO:0000313" key="6">
    <source>
        <dbReference type="EMBL" id="KEO85162.1"/>
    </source>
</evidence>
<dbReference type="GO" id="GO:0090071">
    <property type="term" value="P:negative regulation of ribosome biogenesis"/>
    <property type="evidence" value="ECO:0007669"/>
    <property type="project" value="UniProtKB-UniRule"/>
</dbReference>
<dbReference type="OrthoDB" id="9793681at2"/>
<evidence type="ECO:0000256" key="2">
    <source>
        <dbReference type="ARBA" id="ARBA00022490"/>
    </source>
</evidence>
<dbReference type="PANTHER" id="PTHR21043">
    <property type="entry name" value="IOJAP SUPERFAMILY ORTHOLOG"/>
    <property type="match status" value="1"/>
</dbReference>
<dbReference type="RefSeq" id="WP_038083737.1">
    <property type="nucleotide sequence ID" value="NZ_JMIR01000001.1"/>
</dbReference>
<comment type="subcellular location">
    <subcellularLocation>
        <location evidence="5">Cytoplasm</location>
    </subcellularLocation>
</comment>
<evidence type="ECO:0000256" key="3">
    <source>
        <dbReference type="ARBA" id="ARBA00022491"/>
    </source>
</evidence>
<dbReference type="Pfam" id="PF02410">
    <property type="entry name" value="RsfS"/>
    <property type="match status" value="1"/>
</dbReference>
<dbReference type="SUPFAM" id="SSF81301">
    <property type="entry name" value="Nucleotidyltransferase"/>
    <property type="match status" value="1"/>
</dbReference>
<dbReference type="Proteomes" id="UP000027931">
    <property type="component" value="Unassembled WGS sequence"/>
</dbReference>
<evidence type="ECO:0000256" key="1">
    <source>
        <dbReference type="ARBA" id="ARBA00010574"/>
    </source>
</evidence>
<dbReference type="InterPro" id="IPR043519">
    <property type="entry name" value="NT_sf"/>
</dbReference>
<dbReference type="GO" id="GO:0005737">
    <property type="term" value="C:cytoplasm"/>
    <property type="evidence" value="ECO:0007669"/>
    <property type="project" value="UniProtKB-SubCell"/>
</dbReference>
<protein>
    <recommendedName>
        <fullName evidence="5">Ribosomal silencing factor RsfS</fullName>
    </recommendedName>
</protein>
<keyword evidence="7" id="KW-1185">Reference proteome</keyword>
<comment type="subunit">
    <text evidence="5">Interacts with ribosomal protein uL14 (rplN).</text>
</comment>
<proteinExistence type="inferred from homology"/>
<keyword evidence="2 5" id="KW-0963">Cytoplasm</keyword>
<dbReference type="Gene3D" id="3.30.460.10">
    <property type="entry name" value="Beta Polymerase, domain 2"/>
    <property type="match status" value="1"/>
</dbReference>
<accession>A0A074MHM0</accession>
<keyword evidence="4 5" id="KW-0810">Translation regulation</keyword>
<evidence type="ECO:0000256" key="4">
    <source>
        <dbReference type="ARBA" id="ARBA00022845"/>
    </source>
</evidence>
<name>A0A074MHM0_9BACL</name>
<comment type="caution">
    <text evidence="6">The sequence shown here is derived from an EMBL/GenBank/DDBJ whole genome shotgun (WGS) entry which is preliminary data.</text>
</comment>
<dbReference type="GO" id="GO:0017148">
    <property type="term" value="P:negative regulation of translation"/>
    <property type="evidence" value="ECO:0007669"/>
    <property type="project" value="UniProtKB-UniRule"/>
</dbReference>
<dbReference type="NCBIfam" id="TIGR00090">
    <property type="entry name" value="rsfS_iojap_ybeB"/>
    <property type="match status" value="1"/>
</dbReference>
<dbReference type="InterPro" id="IPR004394">
    <property type="entry name" value="Iojap/RsfS/C7orf30"/>
</dbReference>
<keyword evidence="3 5" id="KW-0678">Repressor</keyword>
<dbReference type="GO" id="GO:0042256">
    <property type="term" value="P:cytosolic ribosome assembly"/>
    <property type="evidence" value="ECO:0007669"/>
    <property type="project" value="UniProtKB-UniRule"/>
</dbReference>
<dbReference type="STRING" id="1157490.EL26_00980"/>
<dbReference type="AlphaFoldDB" id="A0A074MHM0"/>
<gene>
    <name evidence="5" type="primary">rsfS</name>
    <name evidence="6" type="ORF">EL26_00980</name>
</gene>
<dbReference type="FunFam" id="3.30.460.10:FF:000015">
    <property type="entry name" value="Ribosomal silencing factor RsfS"/>
    <property type="match status" value="1"/>
</dbReference>
<dbReference type="HAMAP" id="MF_01477">
    <property type="entry name" value="Iojap_RsfS"/>
    <property type="match status" value="1"/>
</dbReference>
<dbReference type="PANTHER" id="PTHR21043:SF0">
    <property type="entry name" value="MITOCHONDRIAL ASSEMBLY OF RIBOSOMAL LARGE SUBUNIT PROTEIN 1"/>
    <property type="match status" value="1"/>
</dbReference>
<evidence type="ECO:0000313" key="7">
    <source>
        <dbReference type="Proteomes" id="UP000027931"/>
    </source>
</evidence>
<dbReference type="GO" id="GO:0043023">
    <property type="term" value="F:ribosomal large subunit binding"/>
    <property type="evidence" value="ECO:0007669"/>
    <property type="project" value="TreeGrafter"/>
</dbReference>
<evidence type="ECO:0000256" key="5">
    <source>
        <dbReference type="HAMAP-Rule" id="MF_01477"/>
    </source>
</evidence>
<reference evidence="6 7" key="1">
    <citation type="journal article" date="2013" name="Int. J. Syst. Evol. Microbiol.">
        <title>Tumebacillus flagellatus sp. nov., an alpha-amylase/pullulanase-producing bacterium isolated from cassava wastewater.</title>
        <authorList>
            <person name="Wang Q."/>
            <person name="Xie N."/>
            <person name="Qin Y."/>
            <person name="Shen N."/>
            <person name="Zhu J."/>
            <person name="Mi H."/>
            <person name="Huang R."/>
        </authorList>
    </citation>
    <scope>NUCLEOTIDE SEQUENCE [LARGE SCALE GENOMIC DNA]</scope>
    <source>
        <strain evidence="6 7">GST4</strain>
    </source>
</reference>
<organism evidence="6 7">
    <name type="scientific">Tumebacillus flagellatus</name>
    <dbReference type="NCBI Taxonomy" id="1157490"/>
    <lineage>
        <taxon>Bacteria</taxon>
        <taxon>Bacillati</taxon>
        <taxon>Bacillota</taxon>
        <taxon>Bacilli</taxon>
        <taxon>Bacillales</taxon>
        <taxon>Alicyclobacillaceae</taxon>
        <taxon>Tumebacillus</taxon>
    </lineage>
</organism>
<dbReference type="eggNOG" id="COG0799">
    <property type="taxonomic scope" value="Bacteria"/>
</dbReference>
<comment type="similarity">
    <text evidence="1 5">Belongs to the Iojap/RsfS family.</text>
</comment>